<dbReference type="PROSITE" id="PS50006">
    <property type="entry name" value="FHA_DOMAIN"/>
    <property type="match status" value="1"/>
</dbReference>
<keyword evidence="5" id="KW-1185">Reference proteome</keyword>
<organism evidence="4 5">
    <name type="scientific">Iamia majanohamensis</name>
    <dbReference type="NCBI Taxonomy" id="467976"/>
    <lineage>
        <taxon>Bacteria</taxon>
        <taxon>Bacillati</taxon>
        <taxon>Actinomycetota</taxon>
        <taxon>Acidimicrobiia</taxon>
        <taxon>Acidimicrobiales</taxon>
        <taxon>Iamiaceae</taxon>
        <taxon>Iamia</taxon>
    </lineage>
</organism>
<evidence type="ECO:0000256" key="1">
    <source>
        <dbReference type="ARBA" id="ARBA00022553"/>
    </source>
</evidence>
<feature type="compositionally biased region" description="Pro residues" evidence="2">
    <location>
        <begin position="75"/>
        <end position="85"/>
    </location>
</feature>
<feature type="region of interest" description="Disordered" evidence="2">
    <location>
        <begin position="33"/>
        <end position="95"/>
    </location>
</feature>
<dbReference type="EMBL" id="CP116942">
    <property type="protein sequence ID" value="WCO68639.1"/>
    <property type="molecule type" value="Genomic_DNA"/>
</dbReference>
<name>A0AAE9YCQ1_9ACTN</name>
<dbReference type="SMART" id="SM00240">
    <property type="entry name" value="FHA"/>
    <property type="match status" value="1"/>
</dbReference>
<dbReference type="InterPro" id="IPR008984">
    <property type="entry name" value="SMAD_FHA_dom_sf"/>
</dbReference>
<evidence type="ECO:0000259" key="3">
    <source>
        <dbReference type="PROSITE" id="PS50006"/>
    </source>
</evidence>
<dbReference type="InterPro" id="IPR050923">
    <property type="entry name" value="Cell_Proc_Reg/RNA_Proc"/>
</dbReference>
<feature type="domain" description="FHA" evidence="3">
    <location>
        <begin position="108"/>
        <end position="158"/>
    </location>
</feature>
<protein>
    <submittedName>
        <fullName evidence="4">FHA domain-containing protein</fullName>
    </submittedName>
</protein>
<evidence type="ECO:0000313" key="4">
    <source>
        <dbReference type="EMBL" id="WCO68639.1"/>
    </source>
</evidence>
<keyword evidence="1" id="KW-0597">Phosphoprotein</keyword>
<sequence>MVDLLALLAGLALGVLAAVALTGAFRRDPLRVAGPAPDHARPAPAGRAAPEAPAPAIRVNHPGATRPEARSAPPVAAPPPRPPAAGPRQATLTTSDGAQTVALGDEVVTMGRGTDQRLRIPDSRASRAHAVVRPRAKGGWEVKDVGSANGTLLNGHTIPEGRVAPLRDGDRIGIGPVTITYTEGDGGPPAGGLPPAGPDATEVL</sequence>
<dbReference type="Proteomes" id="UP001216390">
    <property type="component" value="Chromosome"/>
</dbReference>
<accession>A0AAE9YCQ1</accession>
<reference evidence="4" key="1">
    <citation type="submission" date="2023-01" db="EMBL/GenBank/DDBJ databases">
        <title>The diversity of Class Acidimicrobiia in South China Sea sediment environments and the proposal of Iamia marina sp. nov., a novel species of the genus Iamia.</title>
        <authorList>
            <person name="He Y."/>
            <person name="Tian X."/>
        </authorList>
    </citation>
    <scope>NUCLEOTIDE SEQUENCE</scope>
    <source>
        <strain evidence="4">DSM 19957</strain>
    </source>
</reference>
<dbReference type="InterPro" id="IPR000253">
    <property type="entry name" value="FHA_dom"/>
</dbReference>
<dbReference type="PANTHER" id="PTHR23308">
    <property type="entry name" value="NUCLEAR INHIBITOR OF PROTEIN PHOSPHATASE-1"/>
    <property type="match status" value="1"/>
</dbReference>
<dbReference type="AlphaFoldDB" id="A0AAE9YCQ1"/>
<dbReference type="KEGG" id="ima:PO878_07840"/>
<proteinExistence type="predicted"/>
<gene>
    <name evidence="4" type="ORF">PO878_07840</name>
</gene>
<evidence type="ECO:0000256" key="2">
    <source>
        <dbReference type="SAM" id="MobiDB-lite"/>
    </source>
</evidence>
<dbReference type="Pfam" id="PF00498">
    <property type="entry name" value="FHA"/>
    <property type="match status" value="1"/>
</dbReference>
<dbReference type="Gene3D" id="2.60.200.20">
    <property type="match status" value="1"/>
</dbReference>
<feature type="region of interest" description="Disordered" evidence="2">
    <location>
        <begin position="181"/>
        <end position="204"/>
    </location>
</feature>
<dbReference type="SUPFAM" id="SSF49879">
    <property type="entry name" value="SMAD/FHA domain"/>
    <property type="match status" value="1"/>
</dbReference>
<dbReference type="CDD" id="cd00060">
    <property type="entry name" value="FHA"/>
    <property type="match status" value="1"/>
</dbReference>
<feature type="compositionally biased region" description="Low complexity" evidence="2">
    <location>
        <begin position="33"/>
        <end position="56"/>
    </location>
</feature>
<dbReference type="RefSeq" id="WP_272738155.1">
    <property type="nucleotide sequence ID" value="NZ_CP116942.1"/>
</dbReference>
<evidence type="ECO:0000313" key="5">
    <source>
        <dbReference type="Proteomes" id="UP001216390"/>
    </source>
</evidence>